<reference evidence="1" key="1">
    <citation type="submission" date="2019-11" db="EMBL/GenBank/DDBJ databases">
        <title>Nori genome reveals adaptations in red seaweeds to the harsh intertidal environment.</title>
        <authorList>
            <person name="Wang D."/>
            <person name="Mao Y."/>
        </authorList>
    </citation>
    <scope>NUCLEOTIDE SEQUENCE</scope>
    <source>
        <tissue evidence="1">Gametophyte</tissue>
    </source>
</reference>
<dbReference type="EMBL" id="CM020618">
    <property type="protein sequence ID" value="KAK1861307.1"/>
    <property type="molecule type" value="Genomic_DNA"/>
</dbReference>
<sequence length="440" mass="44635">MVHDDCVGASFAAAAAPLATSDSAPVSTSTGSVVSKVLTVSLTPGALPPDVARATHLPPEAPLPHSTLQAPRGAAGELSGRGARSGVLGDEHSDAGVLVPVVQAGALPSNGQSVGRVDSAPAGAPRGGGAAAVTLPPSAHWPPQPTGGAVNDSGGGTGSHARGGGHGQRPGRHDTALSRRLSRLLRHDLLAAGLVPAPDGYVPLAAVLRCRGFRDLTVGEVCACVANSEKKRFSVVRRVPRAADGRPVRDGSDADWGTLHIRANQGFSSVVAASLSADAVYTRLVPPAAASPPLLGVHATTPVAFARIAGDEGLRAMRRDAIHFAPLPLPPTSSPAPTAESPSEPRIELDVLRRVVAGVRSGRRRDGQLVDSIALVVDVGASAAAGVVWHVSSNGVLLTQGGERGVLAKRWVVRVTDVVSGADRTADLWVSSCREASGKA</sequence>
<name>A0ACC3BTX4_PYRYE</name>
<keyword evidence="2" id="KW-1185">Reference proteome</keyword>
<gene>
    <name evidence="1" type="ORF">I4F81_003891</name>
</gene>
<protein>
    <submittedName>
        <fullName evidence="1">Uncharacterized protein</fullName>
    </submittedName>
</protein>
<comment type="caution">
    <text evidence="1">The sequence shown here is derived from an EMBL/GenBank/DDBJ whole genome shotgun (WGS) entry which is preliminary data.</text>
</comment>
<organism evidence="1 2">
    <name type="scientific">Pyropia yezoensis</name>
    <name type="common">Susabi-nori</name>
    <name type="synonym">Porphyra yezoensis</name>
    <dbReference type="NCBI Taxonomy" id="2788"/>
    <lineage>
        <taxon>Eukaryota</taxon>
        <taxon>Rhodophyta</taxon>
        <taxon>Bangiophyceae</taxon>
        <taxon>Bangiales</taxon>
        <taxon>Bangiaceae</taxon>
        <taxon>Pyropia</taxon>
    </lineage>
</organism>
<dbReference type="Proteomes" id="UP000798662">
    <property type="component" value="Chromosome 1"/>
</dbReference>
<accession>A0ACC3BTX4</accession>
<evidence type="ECO:0000313" key="1">
    <source>
        <dbReference type="EMBL" id="KAK1861307.1"/>
    </source>
</evidence>
<evidence type="ECO:0000313" key="2">
    <source>
        <dbReference type="Proteomes" id="UP000798662"/>
    </source>
</evidence>
<proteinExistence type="predicted"/>